<dbReference type="InterPro" id="IPR004606">
    <property type="entry name" value="Mop_domain"/>
</dbReference>
<evidence type="ECO:0000256" key="2">
    <source>
        <dbReference type="PROSITE-ProRule" id="PRU01213"/>
    </source>
</evidence>
<dbReference type="EMBL" id="JAEHNZ010000004">
    <property type="protein sequence ID" value="MBK0397080.1"/>
    <property type="molecule type" value="Genomic_DNA"/>
</dbReference>
<dbReference type="NCBIfam" id="TIGR00638">
    <property type="entry name" value="Mop"/>
    <property type="match status" value="2"/>
</dbReference>
<comment type="caution">
    <text evidence="4">The sequence shown here is derived from an EMBL/GenBank/DDBJ whole genome shotgun (WGS) entry which is preliminary data.</text>
</comment>
<dbReference type="PANTHER" id="PTHR30432:SF1">
    <property type="entry name" value="DNA-BINDING TRANSCRIPTIONAL DUAL REGULATOR MODE"/>
    <property type="match status" value="1"/>
</dbReference>
<dbReference type="InterPro" id="IPR051815">
    <property type="entry name" value="Molybdate_resp_trans_reg"/>
</dbReference>
<feature type="domain" description="Mop" evidence="3">
    <location>
        <begin position="2"/>
        <end position="68"/>
    </location>
</feature>
<evidence type="ECO:0000313" key="5">
    <source>
        <dbReference type="Proteomes" id="UP000614058"/>
    </source>
</evidence>
<evidence type="ECO:0000259" key="3">
    <source>
        <dbReference type="PROSITE" id="PS51866"/>
    </source>
</evidence>
<dbReference type="SUPFAM" id="SSF50331">
    <property type="entry name" value="MOP-like"/>
    <property type="match status" value="2"/>
</dbReference>
<keyword evidence="5" id="KW-1185">Reference proteome</keyword>
<keyword evidence="1 2" id="KW-0500">Molybdenum</keyword>
<protein>
    <submittedName>
        <fullName evidence="4">TOBE domain-containing protein</fullName>
    </submittedName>
</protein>
<evidence type="ECO:0000256" key="1">
    <source>
        <dbReference type="ARBA" id="ARBA00022505"/>
    </source>
</evidence>
<reference evidence="4 5" key="1">
    <citation type="journal article" date="2021" name="Pathogens">
        <title>Isolation and Characterization of Kingella bonacorsii sp. nov., A Novel Kingella Species Detected in a Stable Periodontitis Subject.</title>
        <authorList>
            <person name="Antezack A."/>
            <person name="Boxberger M."/>
            <person name="Rolland C."/>
            <person name="Monnet-Corti V."/>
            <person name="La Scola B."/>
        </authorList>
    </citation>
    <scope>NUCLEOTIDE SEQUENCE [LARGE SCALE GENOMIC DNA]</scope>
    <source>
        <strain evidence="4 5">Marseille-Q4569</strain>
    </source>
</reference>
<dbReference type="InterPro" id="IPR005116">
    <property type="entry name" value="Transp-assoc_OB_typ1"/>
</dbReference>
<accession>A0ABS1BUY1</accession>
<dbReference type="InterPro" id="IPR008995">
    <property type="entry name" value="Mo/tungstate-bd_C_term_dom"/>
</dbReference>
<feature type="domain" description="Mop" evidence="3">
    <location>
        <begin position="74"/>
        <end position="139"/>
    </location>
</feature>
<dbReference type="Pfam" id="PF03459">
    <property type="entry name" value="TOBE"/>
    <property type="match status" value="2"/>
</dbReference>
<name>A0ABS1BUY1_9NEIS</name>
<dbReference type="Proteomes" id="UP000614058">
    <property type="component" value="Unassembled WGS sequence"/>
</dbReference>
<proteinExistence type="predicted"/>
<dbReference type="PROSITE" id="PS51866">
    <property type="entry name" value="MOP"/>
    <property type="match status" value="2"/>
</dbReference>
<dbReference type="RefSeq" id="WP_200523086.1">
    <property type="nucleotide sequence ID" value="NZ_JAEHNZ010000004.1"/>
</dbReference>
<sequence>MQTSARNQFEGTVKSIKNGAVNSEIIIALAGGKEIAAAITCESVAGLDLAVGKSVLALVKAGSVLLATDADDYAFSARNQLRGTIRAIHRGTVNAVVELDADGLAVSAGITLHSADALHLQVGQTATALFKASAVVLAVKK</sequence>
<gene>
    <name evidence="4" type="ORF">JDW22_10945</name>
</gene>
<dbReference type="PANTHER" id="PTHR30432">
    <property type="entry name" value="TRANSCRIPTIONAL REGULATOR MODE"/>
    <property type="match status" value="1"/>
</dbReference>
<organism evidence="4 5">
    <name type="scientific">Kingella bonacorsii</name>
    <dbReference type="NCBI Taxonomy" id="2796361"/>
    <lineage>
        <taxon>Bacteria</taxon>
        <taxon>Pseudomonadati</taxon>
        <taxon>Pseudomonadota</taxon>
        <taxon>Betaproteobacteria</taxon>
        <taxon>Neisseriales</taxon>
        <taxon>Neisseriaceae</taxon>
        <taxon>Kingella</taxon>
    </lineage>
</organism>
<evidence type="ECO:0000313" key="4">
    <source>
        <dbReference type="EMBL" id="MBK0397080.1"/>
    </source>
</evidence>
<dbReference type="Gene3D" id="2.40.50.100">
    <property type="match status" value="2"/>
</dbReference>